<dbReference type="PANTHER" id="PTHR33941">
    <property type="entry name" value="PROPANEDIOL UTILIZATION PROTEIN PDUA"/>
    <property type="match status" value="1"/>
</dbReference>
<sequence length="100" mass="10205">MQQEALGMVETKGLTAAIEAADAMVKSANVVLIGYEKIGSGLITVLVRGDVGAVKAATDAGCASARQIGDVIATHVIPRPHSDVEKLLPAGLKPSEGVKQ</sequence>
<dbReference type="RefSeq" id="WP_011918380.1">
    <property type="nucleotide sequence ID" value="NZ_QJJG01000019.1"/>
</dbReference>
<proteinExistence type="inferred from homology"/>
<dbReference type="GO" id="GO:0031469">
    <property type="term" value="C:bacterial microcompartment"/>
    <property type="evidence" value="ECO:0007669"/>
    <property type="project" value="UniProtKB-SubCell"/>
</dbReference>
<gene>
    <name evidence="7" type="ORF">DET57_11961</name>
</gene>
<dbReference type="Proteomes" id="UP000247485">
    <property type="component" value="Unassembled WGS sequence"/>
</dbReference>
<evidence type="ECO:0000313" key="7">
    <source>
        <dbReference type="EMBL" id="PXW39576.1"/>
    </source>
</evidence>
<dbReference type="EMBL" id="QJJG01000019">
    <property type="protein sequence ID" value="PXW39576.1"/>
    <property type="molecule type" value="Genomic_DNA"/>
</dbReference>
<dbReference type="PANTHER" id="PTHR33941:SF11">
    <property type="entry name" value="BACTERIAL MICROCOMPARTMENT SHELL PROTEIN PDUJ"/>
    <property type="match status" value="1"/>
</dbReference>
<dbReference type="InterPro" id="IPR020808">
    <property type="entry name" value="Bact_microcomp_CS"/>
</dbReference>
<dbReference type="Gene3D" id="3.30.70.1710">
    <property type="match status" value="1"/>
</dbReference>
<evidence type="ECO:0000256" key="5">
    <source>
        <dbReference type="ARBA" id="ARBA00042636"/>
    </source>
</evidence>
<comment type="caution">
    <text evidence="7">The sequence shown here is derived from an EMBL/GenBank/DDBJ whole genome shotgun (WGS) entry which is preliminary data.</text>
</comment>
<dbReference type="InterPro" id="IPR044872">
    <property type="entry name" value="CcmK/CsoS1_BMC"/>
</dbReference>
<dbReference type="InterPro" id="IPR037233">
    <property type="entry name" value="CcmK-like_sf"/>
</dbReference>
<evidence type="ECO:0000256" key="4">
    <source>
        <dbReference type="ARBA" id="ARBA00024446"/>
    </source>
</evidence>
<dbReference type="InterPro" id="IPR000249">
    <property type="entry name" value="BMC_dom"/>
</dbReference>
<evidence type="ECO:0000256" key="2">
    <source>
        <dbReference type="ARBA" id="ARBA00023780"/>
    </source>
</evidence>
<protein>
    <recommendedName>
        <fullName evidence="5">Bacterial microcompartment protein homohexamer</fullName>
    </recommendedName>
</protein>
<evidence type="ECO:0000256" key="3">
    <source>
        <dbReference type="ARBA" id="ARBA00024322"/>
    </source>
</evidence>
<dbReference type="InterPro" id="IPR050575">
    <property type="entry name" value="BMC_shell"/>
</dbReference>
<feature type="domain" description="BMC" evidence="6">
    <location>
        <begin position="5"/>
        <end position="89"/>
    </location>
</feature>
<dbReference type="AlphaFoldDB" id="A0A318FP82"/>
<comment type="similarity">
    <text evidence="2">Belongs to the bacterial microcompartments protein family. CsoS1 subfamily.</text>
</comment>
<evidence type="ECO:0000313" key="8">
    <source>
        <dbReference type="Proteomes" id="UP000247485"/>
    </source>
</evidence>
<evidence type="ECO:0000256" key="1">
    <source>
        <dbReference type="ARBA" id="ARBA00004836"/>
    </source>
</evidence>
<dbReference type="SUPFAM" id="SSF143414">
    <property type="entry name" value="CcmK-like"/>
    <property type="match status" value="1"/>
</dbReference>
<comment type="subcellular location">
    <subcellularLocation>
        <location evidence="3">Bacterial microcompartment</location>
    </subcellularLocation>
</comment>
<dbReference type="Pfam" id="PF00936">
    <property type="entry name" value="BMC"/>
    <property type="match status" value="1"/>
</dbReference>
<dbReference type="SMART" id="SM00877">
    <property type="entry name" value="BMC"/>
    <property type="match status" value="1"/>
</dbReference>
<comment type="pathway">
    <text evidence="1">Polyol metabolism; 1,2-propanediol degradation.</text>
</comment>
<keyword evidence="4" id="KW-1283">Bacterial microcompartment</keyword>
<dbReference type="CDD" id="cd07045">
    <property type="entry name" value="BMC_CcmK_like"/>
    <property type="match status" value="1"/>
</dbReference>
<dbReference type="PROSITE" id="PS51930">
    <property type="entry name" value="BMC_2"/>
    <property type="match status" value="1"/>
</dbReference>
<organism evidence="7 8">
    <name type="scientific">Klebsiella oxytoca</name>
    <dbReference type="NCBI Taxonomy" id="571"/>
    <lineage>
        <taxon>Bacteria</taxon>
        <taxon>Pseudomonadati</taxon>
        <taxon>Pseudomonadota</taxon>
        <taxon>Gammaproteobacteria</taxon>
        <taxon>Enterobacterales</taxon>
        <taxon>Enterobacteriaceae</taxon>
        <taxon>Klebsiella/Raoultella group</taxon>
        <taxon>Klebsiella</taxon>
    </lineage>
</organism>
<name>A0A318FP82_KLEOX</name>
<reference evidence="7 8" key="1">
    <citation type="submission" date="2018-05" db="EMBL/GenBank/DDBJ databases">
        <title>Freshwater and sediment microbial communities from various areas in North America, analyzing microbe dynamics in response to fracking.</title>
        <authorList>
            <person name="Lamendella R."/>
        </authorList>
    </citation>
    <scope>NUCLEOTIDE SEQUENCE [LARGE SCALE GENOMIC DNA]</scope>
    <source>
        <strain evidence="7 8">67</strain>
    </source>
</reference>
<dbReference type="PROSITE" id="PS01139">
    <property type="entry name" value="BMC_1"/>
    <property type="match status" value="1"/>
</dbReference>
<accession>A0A318FP82</accession>
<evidence type="ECO:0000259" key="6">
    <source>
        <dbReference type="PROSITE" id="PS51930"/>
    </source>
</evidence>